<name>A0A2S8SRD4_9BACT</name>
<dbReference type="InterPro" id="IPR013655">
    <property type="entry name" value="PAS_fold_3"/>
</dbReference>
<dbReference type="InterPro" id="IPR003594">
    <property type="entry name" value="HATPase_dom"/>
</dbReference>
<dbReference type="InterPro" id="IPR001610">
    <property type="entry name" value="PAC"/>
</dbReference>
<dbReference type="InterPro" id="IPR011006">
    <property type="entry name" value="CheY-like_superfamily"/>
</dbReference>
<dbReference type="InterPro" id="IPR029016">
    <property type="entry name" value="GAF-like_dom_sf"/>
</dbReference>
<dbReference type="SMART" id="SM00387">
    <property type="entry name" value="HATPase_c"/>
    <property type="match status" value="1"/>
</dbReference>
<dbReference type="PROSITE" id="PS50109">
    <property type="entry name" value="HIS_KIN"/>
    <property type="match status" value="1"/>
</dbReference>
<dbReference type="SUPFAM" id="SSF55781">
    <property type="entry name" value="GAF domain-like"/>
    <property type="match status" value="1"/>
</dbReference>
<feature type="domain" description="Histidine kinase" evidence="8">
    <location>
        <begin position="623"/>
        <end position="841"/>
    </location>
</feature>
<dbReference type="InterPro" id="IPR000014">
    <property type="entry name" value="PAS"/>
</dbReference>
<comment type="catalytic activity">
    <reaction evidence="1">
        <text>ATP + protein L-histidine = ADP + protein N-phospho-L-histidine.</text>
        <dbReference type="EC" id="2.7.13.3"/>
    </reaction>
</comment>
<dbReference type="InterPro" id="IPR000700">
    <property type="entry name" value="PAS-assoc_C"/>
</dbReference>
<dbReference type="SUPFAM" id="SSF52172">
    <property type="entry name" value="CheY-like"/>
    <property type="match status" value="1"/>
</dbReference>
<dbReference type="CDD" id="cd00130">
    <property type="entry name" value="PAS"/>
    <property type="match status" value="2"/>
</dbReference>
<dbReference type="InterPro" id="IPR013767">
    <property type="entry name" value="PAS_fold"/>
</dbReference>
<keyword evidence="3 6" id="KW-0597">Phosphoprotein</keyword>
<evidence type="ECO:0000259" key="9">
    <source>
        <dbReference type="PROSITE" id="PS50110"/>
    </source>
</evidence>
<comment type="caution">
    <text evidence="12">The sequence shown here is derived from an EMBL/GenBank/DDBJ whole genome shotgun (WGS) entry which is preliminary data.</text>
</comment>
<dbReference type="InterPro" id="IPR036097">
    <property type="entry name" value="HisK_dim/P_sf"/>
</dbReference>
<dbReference type="Proteomes" id="UP000237684">
    <property type="component" value="Unassembled WGS sequence"/>
</dbReference>
<evidence type="ECO:0000256" key="2">
    <source>
        <dbReference type="ARBA" id="ARBA00012438"/>
    </source>
</evidence>
<dbReference type="PROSITE" id="PS50112">
    <property type="entry name" value="PAS"/>
    <property type="match status" value="1"/>
</dbReference>
<reference evidence="12 13" key="1">
    <citation type="journal article" date="2018" name="Syst. Appl. Microbiol.">
        <title>Abditibacterium utsteinense sp. nov., the first cultivated member of candidate phylum FBP, isolated from ice-free Antarctic soil samples.</title>
        <authorList>
            <person name="Tahon G."/>
            <person name="Tytgat B."/>
            <person name="Lebbe L."/>
            <person name="Carlier A."/>
            <person name="Willems A."/>
        </authorList>
    </citation>
    <scope>NUCLEOTIDE SEQUENCE [LARGE SCALE GENOMIC DNA]</scope>
    <source>
        <strain evidence="12 13">LMG 29911</strain>
    </source>
</reference>
<dbReference type="PROSITE" id="PS50113">
    <property type="entry name" value="PAC"/>
    <property type="match status" value="2"/>
</dbReference>
<dbReference type="Pfam" id="PF00989">
    <property type="entry name" value="PAS"/>
    <property type="match status" value="1"/>
</dbReference>
<dbReference type="SMART" id="SM00448">
    <property type="entry name" value="REC"/>
    <property type="match status" value="1"/>
</dbReference>
<dbReference type="RefSeq" id="WP_106380552.1">
    <property type="nucleotide sequence ID" value="NZ_NIGF01000013.1"/>
</dbReference>
<dbReference type="Gene3D" id="2.10.70.100">
    <property type="match status" value="1"/>
</dbReference>
<keyword evidence="5" id="KW-0418">Kinase</keyword>
<dbReference type="InterPro" id="IPR003018">
    <property type="entry name" value="GAF"/>
</dbReference>
<dbReference type="InterPro" id="IPR003661">
    <property type="entry name" value="HisK_dim/P_dom"/>
</dbReference>
<dbReference type="EMBL" id="NIGF01000013">
    <property type="protein sequence ID" value="PQV63309.1"/>
    <property type="molecule type" value="Genomic_DNA"/>
</dbReference>
<dbReference type="PROSITE" id="PS50231">
    <property type="entry name" value="RICIN_B_LECTIN"/>
    <property type="match status" value="1"/>
</dbReference>
<dbReference type="FunFam" id="3.30.565.10:FF:000010">
    <property type="entry name" value="Sensor histidine kinase RcsC"/>
    <property type="match status" value="1"/>
</dbReference>
<dbReference type="AlphaFoldDB" id="A0A2S8SRD4"/>
<dbReference type="SMART" id="SM00091">
    <property type="entry name" value="PAS"/>
    <property type="match status" value="2"/>
</dbReference>
<dbReference type="SMART" id="SM00388">
    <property type="entry name" value="HisKA"/>
    <property type="match status" value="1"/>
</dbReference>
<feature type="domain" description="PAC" evidence="11">
    <location>
        <begin position="380"/>
        <end position="430"/>
    </location>
</feature>
<evidence type="ECO:0000256" key="4">
    <source>
        <dbReference type="ARBA" id="ARBA00022679"/>
    </source>
</evidence>
<evidence type="ECO:0000259" key="10">
    <source>
        <dbReference type="PROSITE" id="PS50112"/>
    </source>
</evidence>
<dbReference type="PRINTS" id="PR00344">
    <property type="entry name" value="BCTRLSENSOR"/>
</dbReference>
<dbReference type="InterPro" id="IPR005467">
    <property type="entry name" value="His_kinase_dom"/>
</dbReference>
<dbReference type="SMART" id="SM00086">
    <property type="entry name" value="PAC"/>
    <property type="match status" value="2"/>
</dbReference>
<evidence type="ECO:0000256" key="7">
    <source>
        <dbReference type="SAM" id="MobiDB-lite"/>
    </source>
</evidence>
<dbReference type="SMART" id="SM00065">
    <property type="entry name" value="GAF"/>
    <property type="match status" value="1"/>
</dbReference>
<evidence type="ECO:0000256" key="3">
    <source>
        <dbReference type="ARBA" id="ARBA00022553"/>
    </source>
</evidence>
<dbReference type="InParanoid" id="A0A2S8SRD4"/>
<protein>
    <recommendedName>
        <fullName evidence="2">histidine kinase</fullName>
        <ecNumber evidence="2">2.7.13.3</ecNumber>
    </recommendedName>
</protein>
<dbReference type="OrthoDB" id="9797097at2"/>
<dbReference type="GO" id="GO:0006355">
    <property type="term" value="P:regulation of DNA-templated transcription"/>
    <property type="evidence" value="ECO:0007669"/>
    <property type="project" value="InterPro"/>
</dbReference>
<sequence>METRNFQELEALLAHNSEMATRVRAHNWSQTPLGAPDAWPQNLRVALGICLNSRFPMFVWWGPELINIYNDAYIPMLGKRHPDALGRPARESWNDIWTVLGPQVDAVMQRGEATWNEQVLLQMERNGFAEDTWFTWSYSPIPDGQGGVGGLFCACTEETPRVHAEAERDRLAEQRRLALDSAQLGWWHLDPPTGNVTWDKRFQTIFGASSDGLGYEAVMSLIHPDDRARVDVTTQAALDPDNSKPYAIEFRVIHPDNSVHWIYSTGQVFYAGEKRDRQHSNFVGTVADITERKQAEAALKTSEVQKGAILASALDAIITMDAQGYITEWNPAAERMFGHTRAAAIGSVLGDLIVPPSLREQHKKGLKRYLETGQEILLNQRIEAMSIRADGSEFPIEIAITRIALDGPPTFSGTIRDITQRRQSAEALLERARLAELGAAVGRALTSKADDIQEMLNHCATAMVEHLDAAFARIWTLNQDGTILQLQASAGLYIHLDGSHSRVRVGQLKIGLIAQNRQPHLTNQVIGDAQVADQEWAKREGMVAFAGFPLVVEDRLIGVAAIFARNPLTESSLQALSSISNAIALGIERKRGEEERARLLKNEQSARQEAESTNRIKDEFLATLSHELRTPLQAILGWSHLLKSGQLGEKDEESALETIERNARAQVQLIEDLLDVSRIITGKLRLDVQPLELSEVIEAAVHAVRPAAQAKNIRLQMLLDPETGRVSGDASRLQQVVWNLLTNAVKFTPKEGRVQVRLERVNSHVEIIVSDTGQGIAAEFLPHIFDRFRQADQSSTRGHGGLGLGLSIVHHLVELHGGTIQAHSAGLQQGSTFVVQLPQMIMRISPQGETALERRHPRAANSSGGETELVSSPPQLSSLRVLLVDDEADSRDLLRIVLERCDAQVITASSVADALDMFKSLHPDILISDIGMPGQDGYFLIEQVRAWEIQHGGRVPAVALTAYARVEDRVRALRAGFQVHVPKPVEPIELMAVVASLTGRIKPQQTVE</sequence>
<dbReference type="SUPFAM" id="SSF55874">
    <property type="entry name" value="ATPase domain of HSP90 chaperone/DNA topoisomerase II/histidine kinase"/>
    <property type="match status" value="1"/>
</dbReference>
<proteinExistence type="predicted"/>
<dbReference type="EC" id="2.7.13.3" evidence="2"/>
<dbReference type="InterPro" id="IPR035965">
    <property type="entry name" value="PAS-like_dom_sf"/>
</dbReference>
<keyword evidence="13" id="KW-1185">Reference proteome</keyword>
<dbReference type="PANTHER" id="PTHR43547">
    <property type="entry name" value="TWO-COMPONENT HISTIDINE KINASE"/>
    <property type="match status" value="1"/>
</dbReference>
<organism evidence="12 13">
    <name type="scientific">Abditibacterium utsteinense</name>
    <dbReference type="NCBI Taxonomy" id="1960156"/>
    <lineage>
        <taxon>Bacteria</taxon>
        <taxon>Pseudomonadati</taxon>
        <taxon>Abditibacteriota</taxon>
        <taxon>Abditibacteriia</taxon>
        <taxon>Abditibacteriales</taxon>
        <taxon>Abditibacteriaceae</taxon>
        <taxon>Abditibacterium</taxon>
    </lineage>
</organism>
<dbReference type="PANTHER" id="PTHR43547:SF2">
    <property type="entry name" value="HYBRID SIGNAL TRANSDUCTION HISTIDINE KINASE C"/>
    <property type="match status" value="1"/>
</dbReference>
<feature type="domain" description="Response regulatory" evidence="9">
    <location>
        <begin position="880"/>
        <end position="998"/>
    </location>
</feature>
<dbReference type="InterPro" id="IPR036890">
    <property type="entry name" value="HATPase_C_sf"/>
</dbReference>
<gene>
    <name evidence="12" type="ORF">B1R32_11336</name>
</gene>
<dbReference type="InterPro" id="IPR004358">
    <property type="entry name" value="Sig_transdc_His_kin-like_C"/>
</dbReference>
<dbReference type="NCBIfam" id="TIGR00229">
    <property type="entry name" value="sensory_box"/>
    <property type="match status" value="2"/>
</dbReference>
<evidence type="ECO:0000256" key="6">
    <source>
        <dbReference type="PROSITE-ProRule" id="PRU00169"/>
    </source>
</evidence>
<dbReference type="Gene3D" id="3.30.450.20">
    <property type="entry name" value="PAS domain"/>
    <property type="match status" value="3"/>
</dbReference>
<evidence type="ECO:0000259" key="8">
    <source>
        <dbReference type="PROSITE" id="PS50109"/>
    </source>
</evidence>
<dbReference type="Gene3D" id="3.30.565.10">
    <property type="entry name" value="Histidine kinase-like ATPase, C-terminal domain"/>
    <property type="match status" value="1"/>
</dbReference>
<accession>A0A2S8SRD4</accession>
<dbReference type="CDD" id="cd17580">
    <property type="entry name" value="REC_2_DhkD-like"/>
    <property type="match status" value="1"/>
</dbReference>
<keyword evidence="4" id="KW-0808">Transferase</keyword>
<feature type="region of interest" description="Disordered" evidence="7">
    <location>
        <begin position="849"/>
        <end position="872"/>
    </location>
</feature>
<evidence type="ECO:0000259" key="11">
    <source>
        <dbReference type="PROSITE" id="PS50113"/>
    </source>
</evidence>
<dbReference type="Pfam" id="PF02518">
    <property type="entry name" value="HATPase_c"/>
    <property type="match status" value="1"/>
</dbReference>
<dbReference type="Gene3D" id="3.30.450.40">
    <property type="match status" value="1"/>
</dbReference>
<evidence type="ECO:0000256" key="5">
    <source>
        <dbReference type="ARBA" id="ARBA00022777"/>
    </source>
</evidence>
<feature type="modified residue" description="4-aspartylphosphate" evidence="6">
    <location>
        <position position="929"/>
    </location>
</feature>
<dbReference type="GO" id="GO:0000155">
    <property type="term" value="F:phosphorelay sensor kinase activity"/>
    <property type="evidence" value="ECO:0007669"/>
    <property type="project" value="InterPro"/>
</dbReference>
<dbReference type="Pfam" id="PF13185">
    <property type="entry name" value="GAF_2"/>
    <property type="match status" value="1"/>
</dbReference>
<dbReference type="SUPFAM" id="SSF55785">
    <property type="entry name" value="PYP-like sensor domain (PAS domain)"/>
    <property type="match status" value="3"/>
</dbReference>
<dbReference type="Pfam" id="PF00512">
    <property type="entry name" value="HisKA"/>
    <property type="match status" value="1"/>
</dbReference>
<dbReference type="Pfam" id="PF08447">
    <property type="entry name" value="PAS_3"/>
    <property type="match status" value="1"/>
</dbReference>
<evidence type="ECO:0000256" key="1">
    <source>
        <dbReference type="ARBA" id="ARBA00000085"/>
    </source>
</evidence>
<evidence type="ECO:0000313" key="13">
    <source>
        <dbReference type="Proteomes" id="UP000237684"/>
    </source>
</evidence>
<dbReference type="Gene3D" id="1.10.287.130">
    <property type="match status" value="1"/>
</dbReference>
<feature type="domain" description="PAS" evidence="10">
    <location>
        <begin position="302"/>
        <end position="373"/>
    </location>
</feature>
<dbReference type="CDD" id="cd00082">
    <property type="entry name" value="HisKA"/>
    <property type="match status" value="1"/>
</dbReference>
<dbReference type="Pfam" id="PF00072">
    <property type="entry name" value="Response_reg"/>
    <property type="match status" value="1"/>
</dbReference>
<evidence type="ECO:0000313" key="12">
    <source>
        <dbReference type="EMBL" id="PQV63309.1"/>
    </source>
</evidence>
<feature type="compositionally biased region" description="Polar residues" evidence="7">
    <location>
        <begin position="860"/>
        <end position="872"/>
    </location>
</feature>
<feature type="domain" description="PAC" evidence="11">
    <location>
        <begin position="246"/>
        <end position="301"/>
    </location>
</feature>
<dbReference type="SUPFAM" id="SSF47384">
    <property type="entry name" value="Homodimeric domain of signal transducing histidine kinase"/>
    <property type="match status" value="1"/>
</dbReference>
<dbReference type="Gene3D" id="3.40.50.2300">
    <property type="match status" value="1"/>
</dbReference>
<dbReference type="InterPro" id="IPR001789">
    <property type="entry name" value="Sig_transdc_resp-reg_receiver"/>
</dbReference>
<dbReference type="PROSITE" id="PS50110">
    <property type="entry name" value="RESPONSE_REGULATORY"/>
    <property type="match status" value="1"/>
</dbReference>